<gene>
    <name evidence="2" type="ORF">HYC85_020488</name>
</gene>
<protein>
    <recommendedName>
        <fullName evidence="1">EF-hand domain-containing protein</fullName>
    </recommendedName>
</protein>
<dbReference type="InterPro" id="IPR011992">
    <property type="entry name" value="EF-hand-dom_pair"/>
</dbReference>
<dbReference type="Gene3D" id="1.10.238.10">
    <property type="entry name" value="EF-hand"/>
    <property type="match status" value="1"/>
</dbReference>
<proteinExistence type="predicted"/>
<dbReference type="SMART" id="SM00248">
    <property type="entry name" value="ANK"/>
    <property type="match status" value="3"/>
</dbReference>
<reference evidence="2 3" key="2">
    <citation type="submission" date="2020-07" db="EMBL/GenBank/DDBJ databases">
        <title>Genome assembly of wild tea tree DASZ reveals pedigree and selection history of tea varieties.</title>
        <authorList>
            <person name="Zhang W."/>
        </authorList>
    </citation>
    <scope>NUCLEOTIDE SEQUENCE [LARGE SCALE GENOMIC DNA]</scope>
    <source>
        <strain evidence="3">cv. G240</strain>
        <tissue evidence="2">Leaf</tissue>
    </source>
</reference>
<evidence type="ECO:0000259" key="1">
    <source>
        <dbReference type="Pfam" id="PF13833"/>
    </source>
</evidence>
<dbReference type="PANTHER" id="PTHR47303:SF1">
    <property type="entry name" value="NF-KAPPA-B INHIBITOR BETA"/>
    <property type="match status" value="1"/>
</dbReference>
<name>A0A7J7GTK4_CAMSI</name>
<dbReference type="GO" id="GO:0005509">
    <property type="term" value="F:calcium ion binding"/>
    <property type="evidence" value="ECO:0007669"/>
    <property type="project" value="InterPro"/>
</dbReference>
<dbReference type="InterPro" id="IPR002110">
    <property type="entry name" value="Ankyrin_rpt"/>
</dbReference>
<dbReference type="SUPFAM" id="SSF48403">
    <property type="entry name" value="Ankyrin repeat"/>
    <property type="match status" value="1"/>
</dbReference>
<keyword evidence="3" id="KW-1185">Reference proteome</keyword>
<dbReference type="EMBL" id="JACBKZ010000009">
    <property type="protein sequence ID" value="KAF5942846.1"/>
    <property type="molecule type" value="Genomic_DNA"/>
</dbReference>
<reference evidence="3" key="1">
    <citation type="journal article" date="2020" name="Nat. Commun.">
        <title>Genome assembly of wild tea tree DASZ reveals pedigree and selection history of tea varieties.</title>
        <authorList>
            <person name="Zhang W."/>
            <person name="Zhang Y."/>
            <person name="Qiu H."/>
            <person name="Guo Y."/>
            <person name="Wan H."/>
            <person name="Zhang X."/>
            <person name="Scossa F."/>
            <person name="Alseekh S."/>
            <person name="Zhang Q."/>
            <person name="Wang P."/>
            <person name="Xu L."/>
            <person name="Schmidt M.H."/>
            <person name="Jia X."/>
            <person name="Li D."/>
            <person name="Zhu A."/>
            <person name="Guo F."/>
            <person name="Chen W."/>
            <person name="Ni D."/>
            <person name="Usadel B."/>
            <person name="Fernie A.R."/>
            <person name="Wen W."/>
        </authorList>
    </citation>
    <scope>NUCLEOTIDE SEQUENCE [LARGE SCALE GENOMIC DNA]</scope>
    <source>
        <strain evidence="3">cv. G240</strain>
    </source>
</reference>
<dbReference type="PANTHER" id="PTHR47303">
    <property type="match status" value="1"/>
</dbReference>
<evidence type="ECO:0000313" key="3">
    <source>
        <dbReference type="Proteomes" id="UP000593564"/>
    </source>
</evidence>
<dbReference type="InterPro" id="IPR036770">
    <property type="entry name" value="Ankyrin_rpt-contain_sf"/>
</dbReference>
<dbReference type="AlphaFoldDB" id="A0A7J7GTK4"/>
<feature type="domain" description="EF-hand" evidence="1">
    <location>
        <begin position="131"/>
        <end position="174"/>
    </location>
</feature>
<comment type="caution">
    <text evidence="2">The sequence shown here is derived from an EMBL/GenBank/DDBJ whole genome shotgun (WGS) entry which is preliminary data.</text>
</comment>
<dbReference type="InterPro" id="IPR002048">
    <property type="entry name" value="EF_hand_dom"/>
</dbReference>
<dbReference type="Pfam" id="PF13833">
    <property type="entry name" value="EF-hand_8"/>
    <property type="match status" value="1"/>
</dbReference>
<dbReference type="Proteomes" id="UP000593564">
    <property type="component" value="Unassembled WGS sequence"/>
</dbReference>
<accession>A0A7J7GTK4</accession>
<dbReference type="Gene3D" id="1.25.40.20">
    <property type="entry name" value="Ankyrin repeat-containing domain"/>
    <property type="match status" value="1"/>
</dbReference>
<organism evidence="2 3">
    <name type="scientific">Camellia sinensis</name>
    <name type="common">Tea plant</name>
    <name type="synonym">Thea sinensis</name>
    <dbReference type="NCBI Taxonomy" id="4442"/>
    <lineage>
        <taxon>Eukaryota</taxon>
        <taxon>Viridiplantae</taxon>
        <taxon>Streptophyta</taxon>
        <taxon>Embryophyta</taxon>
        <taxon>Tracheophyta</taxon>
        <taxon>Spermatophyta</taxon>
        <taxon>Magnoliopsida</taxon>
        <taxon>eudicotyledons</taxon>
        <taxon>Gunneridae</taxon>
        <taxon>Pentapetalae</taxon>
        <taxon>asterids</taxon>
        <taxon>Ericales</taxon>
        <taxon>Theaceae</taxon>
        <taxon>Camellia</taxon>
    </lineage>
</organism>
<feature type="non-terminal residue" evidence="2">
    <location>
        <position position="174"/>
    </location>
</feature>
<sequence length="174" mass="19381">GDWDSAKRFFDQDPDALTAHFTYIKETALHVAIKSGRSIEFVEKLVDLVPPEALALRTIYGETALYCAAKHGNTEVAVILVEKHPTSYIGNHENWLPLHTAASNGYKDTLLYILSVTKEDDPVSKPFADASGVITFNSLKRNATLLGLQELRDDDLREMLREGDFDDDGALNQM</sequence>
<dbReference type="SUPFAM" id="SSF47473">
    <property type="entry name" value="EF-hand"/>
    <property type="match status" value="1"/>
</dbReference>
<dbReference type="Pfam" id="PF12796">
    <property type="entry name" value="Ank_2"/>
    <property type="match status" value="1"/>
</dbReference>
<evidence type="ECO:0000313" key="2">
    <source>
        <dbReference type="EMBL" id="KAF5942846.1"/>
    </source>
</evidence>